<comment type="function">
    <text evidence="1">Central component in molecular interactions underlying sperm crawling. Forms an extensive filament system that extends from sperm villipoda, along the leading edge of the pseudopod.</text>
</comment>
<feature type="compositionally biased region" description="Basic and acidic residues" evidence="2">
    <location>
        <begin position="132"/>
        <end position="180"/>
    </location>
</feature>
<dbReference type="InterPro" id="IPR000535">
    <property type="entry name" value="MSP_dom"/>
</dbReference>
<sequence>MAPTENKFALQLEPADKVTFSGLELDKYPDTVTLKLKNTTSERLAYKVKCTSNAHFRIRPSVCLVEAGATADVQLTFSLPANETTVPENGRHYFAVYHIKAPKADEKPRDTWAKHKGDADGEKLLQVHFKKEAVAETKLPEEKKQAPKKEEPKKDDATDKPAEKDSKKSDKGADGKKDEDSDKEESEDEDSGDDDSMKVTTPTDGSDDSE</sequence>
<keyword evidence="4" id="KW-1185">Reference proteome</keyword>
<evidence type="ECO:0000256" key="1">
    <source>
        <dbReference type="RuleBase" id="RU003425"/>
    </source>
</evidence>
<dbReference type="AlphaFoldDB" id="A0A914CJ77"/>
<dbReference type="Proteomes" id="UP000887540">
    <property type="component" value="Unplaced"/>
</dbReference>
<feature type="domain" description="MSP" evidence="3">
    <location>
        <begin position="9"/>
        <end position="130"/>
    </location>
</feature>
<evidence type="ECO:0000313" key="4">
    <source>
        <dbReference type="Proteomes" id="UP000887540"/>
    </source>
</evidence>
<dbReference type="PANTHER" id="PTHR21513:SF27">
    <property type="entry name" value="MAJOR SPERM PROTEIN"/>
    <property type="match status" value="1"/>
</dbReference>
<name>A0A914CJ77_9BILA</name>
<dbReference type="InterPro" id="IPR013783">
    <property type="entry name" value="Ig-like_fold"/>
</dbReference>
<dbReference type="InterPro" id="IPR008962">
    <property type="entry name" value="PapD-like_sf"/>
</dbReference>
<keyword evidence="1" id="KW-0963">Cytoplasm</keyword>
<reference evidence="5" key="1">
    <citation type="submission" date="2022-11" db="UniProtKB">
        <authorList>
            <consortium name="WormBaseParasite"/>
        </authorList>
    </citation>
    <scope>IDENTIFICATION</scope>
</reference>
<dbReference type="PROSITE" id="PS50202">
    <property type="entry name" value="MSP"/>
    <property type="match status" value="1"/>
</dbReference>
<organism evidence="4 5">
    <name type="scientific">Acrobeloides nanus</name>
    <dbReference type="NCBI Taxonomy" id="290746"/>
    <lineage>
        <taxon>Eukaryota</taxon>
        <taxon>Metazoa</taxon>
        <taxon>Ecdysozoa</taxon>
        <taxon>Nematoda</taxon>
        <taxon>Chromadorea</taxon>
        <taxon>Rhabditida</taxon>
        <taxon>Tylenchina</taxon>
        <taxon>Cephalobomorpha</taxon>
        <taxon>Cephaloboidea</taxon>
        <taxon>Cephalobidae</taxon>
        <taxon>Acrobeloides</taxon>
    </lineage>
</organism>
<dbReference type="Pfam" id="PF00635">
    <property type="entry name" value="Motile_Sperm"/>
    <property type="match status" value="1"/>
</dbReference>
<proteinExistence type="predicted"/>
<dbReference type="WBParaSite" id="ACRNAN_scaffold10955.g20422.t1">
    <property type="protein sequence ID" value="ACRNAN_scaffold10955.g20422.t1"/>
    <property type="gene ID" value="ACRNAN_scaffold10955.g20422"/>
</dbReference>
<dbReference type="Gene3D" id="2.60.40.10">
    <property type="entry name" value="Immunoglobulins"/>
    <property type="match status" value="1"/>
</dbReference>
<evidence type="ECO:0000259" key="3">
    <source>
        <dbReference type="PROSITE" id="PS50202"/>
    </source>
</evidence>
<feature type="compositionally biased region" description="Acidic residues" evidence="2">
    <location>
        <begin position="181"/>
        <end position="194"/>
    </location>
</feature>
<protein>
    <recommendedName>
        <fullName evidence="1">Major sperm protein</fullName>
    </recommendedName>
</protein>
<accession>A0A914CJ77</accession>
<evidence type="ECO:0000313" key="5">
    <source>
        <dbReference type="WBParaSite" id="ACRNAN_scaffold10955.g20422.t1"/>
    </source>
</evidence>
<keyword evidence="1" id="KW-0206">Cytoskeleton</keyword>
<evidence type="ECO:0000256" key="2">
    <source>
        <dbReference type="SAM" id="MobiDB-lite"/>
    </source>
</evidence>
<dbReference type="SUPFAM" id="SSF49354">
    <property type="entry name" value="PapD-like"/>
    <property type="match status" value="1"/>
</dbReference>
<dbReference type="PANTHER" id="PTHR21513">
    <property type="entry name" value="MAJOR SPERM PROTEIN"/>
    <property type="match status" value="1"/>
</dbReference>
<feature type="region of interest" description="Disordered" evidence="2">
    <location>
        <begin position="132"/>
        <end position="210"/>
    </location>
</feature>